<dbReference type="NCBIfam" id="TIGR02433">
    <property type="entry name" value="lysidine_TilS_C"/>
    <property type="match status" value="1"/>
</dbReference>
<keyword evidence="5 8" id="KW-0547">Nucleotide-binding</keyword>
<dbReference type="OrthoDB" id="9807403at2"/>
<feature type="domain" description="Lysidine-tRNA(Ile) synthetase C-terminal" evidence="9">
    <location>
        <begin position="346"/>
        <end position="405"/>
    </location>
</feature>
<dbReference type="GO" id="GO:0006400">
    <property type="term" value="P:tRNA modification"/>
    <property type="evidence" value="ECO:0007669"/>
    <property type="project" value="UniProtKB-UniRule"/>
</dbReference>
<evidence type="ECO:0000256" key="8">
    <source>
        <dbReference type="HAMAP-Rule" id="MF_01161"/>
    </source>
</evidence>
<comment type="catalytic activity">
    <reaction evidence="7 8">
        <text>cytidine(34) in tRNA(Ile2) + L-lysine + ATP = lysidine(34) in tRNA(Ile2) + AMP + diphosphate + H(+)</text>
        <dbReference type="Rhea" id="RHEA:43744"/>
        <dbReference type="Rhea" id="RHEA-COMP:10625"/>
        <dbReference type="Rhea" id="RHEA-COMP:10670"/>
        <dbReference type="ChEBI" id="CHEBI:15378"/>
        <dbReference type="ChEBI" id="CHEBI:30616"/>
        <dbReference type="ChEBI" id="CHEBI:32551"/>
        <dbReference type="ChEBI" id="CHEBI:33019"/>
        <dbReference type="ChEBI" id="CHEBI:82748"/>
        <dbReference type="ChEBI" id="CHEBI:83665"/>
        <dbReference type="ChEBI" id="CHEBI:456215"/>
        <dbReference type="EC" id="6.3.4.19"/>
    </reaction>
</comment>
<dbReference type="SUPFAM" id="SSF56037">
    <property type="entry name" value="PheT/TilS domain"/>
    <property type="match status" value="1"/>
</dbReference>
<comment type="subcellular location">
    <subcellularLocation>
        <location evidence="1 8">Cytoplasm</location>
    </subcellularLocation>
</comment>
<dbReference type="GO" id="GO:0005737">
    <property type="term" value="C:cytoplasm"/>
    <property type="evidence" value="ECO:0007669"/>
    <property type="project" value="UniProtKB-SubCell"/>
</dbReference>
<evidence type="ECO:0000256" key="5">
    <source>
        <dbReference type="ARBA" id="ARBA00022741"/>
    </source>
</evidence>
<evidence type="ECO:0000256" key="6">
    <source>
        <dbReference type="ARBA" id="ARBA00022840"/>
    </source>
</evidence>
<evidence type="ECO:0000256" key="7">
    <source>
        <dbReference type="ARBA" id="ARBA00048539"/>
    </source>
</evidence>
<organism evidence="10 12">
    <name type="scientific">Streptococcus acidominimus</name>
    <dbReference type="NCBI Taxonomy" id="1326"/>
    <lineage>
        <taxon>Bacteria</taxon>
        <taxon>Bacillati</taxon>
        <taxon>Bacillota</taxon>
        <taxon>Bacilli</taxon>
        <taxon>Lactobacillales</taxon>
        <taxon>Streptococcaceae</taxon>
        <taxon>Streptococcus</taxon>
    </lineage>
</organism>
<dbReference type="AlphaFoldDB" id="A0A1Q8ECR2"/>
<keyword evidence="6 8" id="KW-0067">ATP-binding</keyword>
<dbReference type="GO" id="GO:0005524">
    <property type="term" value="F:ATP binding"/>
    <property type="evidence" value="ECO:0007669"/>
    <property type="project" value="UniProtKB-UniRule"/>
</dbReference>
<dbReference type="PANTHER" id="PTHR43033:SF1">
    <property type="entry name" value="TRNA(ILE)-LYSIDINE SYNTHASE-RELATED"/>
    <property type="match status" value="1"/>
</dbReference>
<dbReference type="RefSeq" id="WP_075099397.1">
    <property type="nucleotide sequence ID" value="NZ_MSJL01000026.1"/>
</dbReference>
<dbReference type="Proteomes" id="UP000186437">
    <property type="component" value="Unassembled WGS sequence"/>
</dbReference>
<dbReference type="NCBIfam" id="TIGR02432">
    <property type="entry name" value="lysidine_TilS_N"/>
    <property type="match status" value="1"/>
</dbReference>
<sequence>MEEKFLKVAQKSHFFDKHEAVLIAVSGGKDSMNLLHLLYHYQDILGIRIGVAHVNHQQRQEALVEEAYIKEWTHKRGLPCYVSYFKGRFSEEAARRMRYHFFAEVMEKHQYTALVTAHHADDQAETILMRLIRGSRLAHLVGMKPVQPFARGELIRPLLSFRKNELMDITHFEDESNDSPAYFRNRIRNDYLPLLTNENPQLVSALLHLGKESDYLHQAFRELTSHIDIQNLSEFQAQTAAVRYFLLQQYLEEFPELHLTREQFQQILGILETKANYQHYLKEGYYLIKDYQTFAITKIQPKTDRQEEQYVIESEDAFQYGQFIFSLNVPLDQPDQVLYLQAKQPIILRRRKAGDSILLHSVNKKIRRYFIDQKIPQILRDEAVVIEQAGKIYGIANMVASDLSKSIKNDIIKATLYIKMKA</sequence>
<keyword evidence="2 8" id="KW-0963">Cytoplasm</keyword>
<dbReference type="SUPFAM" id="SSF52402">
    <property type="entry name" value="Adenine nucleotide alpha hydrolases-like"/>
    <property type="match status" value="1"/>
</dbReference>
<dbReference type="GO" id="GO:0032267">
    <property type="term" value="F:tRNA(Ile)-lysidine synthase activity"/>
    <property type="evidence" value="ECO:0007669"/>
    <property type="project" value="UniProtKB-EC"/>
</dbReference>
<feature type="binding site" evidence="8">
    <location>
        <begin position="26"/>
        <end position="31"/>
    </location>
    <ligand>
        <name>ATP</name>
        <dbReference type="ChEBI" id="CHEBI:30616"/>
    </ligand>
</feature>
<proteinExistence type="inferred from homology"/>
<gene>
    <name evidence="8 11" type="primary">tilS</name>
    <name evidence="10" type="ORF">BU200_06440</name>
    <name evidence="11" type="ORF">NCTC12957_00434</name>
</gene>
<dbReference type="InterPro" id="IPR012795">
    <property type="entry name" value="tRNA_Ile_lys_synt_N"/>
</dbReference>
<dbReference type="Pfam" id="PF01171">
    <property type="entry name" value="ATP_bind_3"/>
    <property type="match status" value="1"/>
</dbReference>
<dbReference type="EMBL" id="MSJL01000026">
    <property type="protein sequence ID" value="OLF49579.1"/>
    <property type="molecule type" value="Genomic_DNA"/>
</dbReference>
<evidence type="ECO:0000313" key="13">
    <source>
        <dbReference type="Proteomes" id="UP000255213"/>
    </source>
</evidence>
<keyword evidence="4 8" id="KW-0819">tRNA processing</keyword>
<keyword evidence="12" id="KW-1185">Reference proteome</keyword>
<protein>
    <recommendedName>
        <fullName evidence="8">tRNA(Ile)-lysidine synthase</fullName>
        <ecNumber evidence="8">6.3.4.19</ecNumber>
    </recommendedName>
    <alternativeName>
        <fullName evidence="8">tRNA(Ile)-2-lysyl-cytidine synthase</fullName>
    </alternativeName>
    <alternativeName>
        <fullName evidence="8">tRNA(Ile)-lysidine synthetase</fullName>
    </alternativeName>
</protein>
<dbReference type="PANTHER" id="PTHR43033">
    <property type="entry name" value="TRNA(ILE)-LYSIDINE SYNTHASE-RELATED"/>
    <property type="match status" value="1"/>
</dbReference>
<reference evidence="10" key="1">
    <citation type="submission" date="2016-12" db="EMBL/GenBank/DDBJ databases">
        <authorList>
            <person name="Song W.-J."/>
            <person name="Kurnit D.M."/>
        </authorList>
    </citation>
    <scope>NUCLEOTIDE SEQUENCE [LARGE SCALE GENOMIC DNA]</scope>
    <source>
        <strain evidence="10">ATCC 51725</strain>
    </source>
</reference>
<evidence type="ECO:0000259" key="9">
    <source>
        <dbReference type="SMART" id="SM00977"/>
    </source>
</evidence>
<dbReference type="EMBL" id="UHEN01000001">
    <property type="protein sequence ID" value="SUN06114.1"/>
    <property type="molecule type" value="Genomic_DNA"/>
</dbReference>
<keyword evidence="3 8" id="KW-0436">Ligase</keyword>
<evidence type="ECO:0000256" key="1">
    <source>
        <dbReference type="ARBA" id="ARBA00004496"/>
    </source>
</evidence>
<dbReference type="HAMAP" id="MF_01161">
    <property type="entry name" value="tRNA_Ile_lys_synt"/>
    <property type="match status" value="1"/>
</dbReference>
<evidence type="ECO:0000256" key="2">
    <source>
        <dbReference type="ARBA" id="ARBA00022490"/>
    </source>
</evidence>
<dbReference type="Proteomes" id="UP000255213">
    <property type="component" value="Unassembled WGS sequence"/>
</dbReference>
<dbReference type="Gene3D" id="3.40.50.620">
    <property type="entry name" value="HUPs"/>
    <property type="match status" value="1"/>
</dbReference>
<name>A0A1Q8ECR2_STRAI</name>
<dbReference type="InterPro" id="IPR012796">
    <property type="entry name" value="Lysidine-tRNA-synth_C"/>
</dbReference>
<dbReference type="SMART" id="SM00977">
    <property type="entry name" value="TilS_C"/>
    <property type="match status" value="1"/>
</dbReference>
<evidence type="ECO:0000256" key="4">
    <source>
        <dbReference type="ARBA" id="ARBA00022694"/>
    </source>
</evidence>
<reference evidence="11 13" key="3">
    <citation type="submission" date="2018-06" db="EMBL/GenBank/DDBJ databases">
        <authorList>
            <consortium name="Pathogen Informatics"/>
            <person name="Doyle S."/>
        </authorList>
    </citation>
    <scope>NUCLEOTIDE SEQUENCE [LARGE SCALE GENOMIC DNA]</scope>
    <source>
        <strain evidence="11 13">NCTC12957</strain>
    </source>
</reference>
<evidence type="ECO:0000313" key="12">
    <source>
        <dbReference type="Proteomes" id="UP000186437"/>
    </source>
</evidence>
<evidence type="ECO:0000256" key="3">
    <source>
        <dbReference type="ARBA" id="ARBA00022598"/>
    </source>
</evidence>
<comment type="function">
    <text evidence="8">Ligates lysine onto the cytidine present at position 34 of the AUA codon-specific tRNA(Ile) that contains the anticodon CAU, in an ATP-dependent manner. Cytidine is converted to lysidine, thus changing the amino acid specificity of the tRNA from methionine to isoleucine.</text>
</comment>
<accession>A0A1Q8ECR2</accession>
<dbReference type="InterPro" id="IPR011063">
    <property type="entry name" value="TilS/TtcA_N"/>
</dbReference>
<evidence type="ECO:0000313" key="11">
    <source>
        <dbReference type="EMBL" id="SUN06114.1"/>
    </source>
</evidence>
<dbReference type="InterPro" id="IPR014729">
    <property type="entry name" value="Rossmann-like_a/b/a_fold"/>
</dbReference>
<evidence type="ECO:0000313" key="10">
    <source>
        <dbReference type="EMBL" id="OLF49579.1"/>
    </source>
</evidence>
<comment type="domain">
    <text evidence="8">The N-terminal region contains the highly conserved SGGXDS motif, predicted to be a P-loop motif involved in ATP binding.</text>
</comment>
<reference evidence="12" key="2">
    <citation type="submission" date="2016-12" db="EMBL/GenBank/DDBJ databases">
        <authorList>
            <person name="Gulvik C.A."/>
        </authorList>
    </citation>
    <scope>NUCLEOTIDE SEQUENCE [LARGE SCALE GENOMIC DNA]</scope>
    <source>
        <strain evidence="12">ATCC 51725</strain>
    </source>
</reference>
<dbReference type="EC" id="6.3.4.19" evidence="8"/>
<comment type="similarity">
    <text evidence="8">Belongs to the tRNA(Ile)-lysidine synthase family.</text>
</comment>
<dbReference type="InterPro" id="IPR012094">
    <property type="entry name" value="tRNA_Ile_lys_synt"/>
</dbReference>
<dbReference type="CDD" id="cd01992">
    <property type="entry name" value="TilS_N"/>
    <property type="match status" value="1"/>
</dbReference>